<comment type="similarity">
    <text evidence="1">Belongs to the bacterial ribosomal protein bL27 family.</text>
</comment>
<dbReference type="Pfam" id="PF01016">
    <property type="entry name" value="Ribosomal_L27"/>
    <property type="match status" value="1"/>
</dbReference>
<evidence type="ECO:0000256" key="1">
    <source>
        <dbReference type="ARBA" id="ARBA00010797"/>
    </source>
</evidence>
<dbReference type="PANTHER" id="PTHR15893:SF0">
    <property type="entry name" value="LARGE RIBOSOMAL SUBUNIT PROTEIN BL27M"/>
    <property type="match status" value="1"/>
</dbReference>
<evidence type="ECO:0000313" key="4">
    <source>
        <dbReference type="EMBL" id="VVU94755.1"/>
    </source>
</evidence>
<protein>
    <submittedName>
        <fullName evidence="4">Ribosomal L27 protein</fullName>
    </submittedName>
</protein>
<gene>
    <name evidence="4" type="ORF">CPAV1605_480</name>
</gene>
<dbReference type="GO" id="GO:0005840">
    <property type="term" value="C:ribosome"/>
    <property type="evidence" value="ECO:0007669"/>
    <property type="project" value="UniProtKB-KW"/>
</dbReference>
<keyword evidence="2" id="KW-0689">Ribosomal protein</keyword>
<dbReference type="InterPro" id="IPR001684">
    <property type="entry name" value="Ribosomal_bL27"/>
</dbReference>
<keyword evidence="3" id="KW-0687">Ribonucleoprotein</keyword>
<evidence type="ECO:0000256" key="2">
    <source>
        <dbReference type="ARBA" id="ARBA00022980"/>
    </source>
</evidence>
<reference evidence="4" key="1">
    <citation type="submission" date="2019-09" db="EMBL/GenBank/DDBJ databases">
        <authorList>
            <person name="Needham M D."/>
        </authorList>
    </citation>
    <scope>NUCLEOTIDE SEQUENCE</scope>
</reference>
<dbReference type="SUPFAM" id="SSF110324">
    <property type="entry name" value="Ribosomal L27 protein-like"/>
    <property type="match status" value="1"/>
</dbReference>
<dbReference type="PRINTS" id="PR00063">
    <property type="entry name" value="RIBOSOMALL27"/>
</dbReference>
<dbReference type="Gene3D" id="2.40.50.100">
    <property type="match status" value="1"/>
</dbReference>
<organism evidence="4">
    <name type="scientific">seawater metagenome</name>
    <dbReference type="NCBI Taxonomy" id="1561972"/>
    <lineage>
        <taxon>unclassified sequences</taxon>
        <taxon>metagenomes</taxon>
        <taxon>ecological metagenomes</taxon>
    </lineage>
</organism>
<dbReference type="PANTHER" id="PTHR15893">
    <property type="entry name" value="RIBOSOMAL PROTEIN L27"/>
    <property type="match status" value="1"/>
</dbReference>
<dbReference type="GO" id="GO:1990904">
    <property type="term" value="C:ribonucleoprotein complex"/>
    <property type="evidence" value="ECO:0007669"/>
    <property type="project" value="UniProtKB-KW"/>
</dbReference>
<dbReference type="EMBL" id="CABVLZ010000002">
    <property type="protein sequence ID" value="VVU94755.1"/>
    <property type="molecule type" value="Genomic_DNA"/>
</dbReference>
<accession>A0A5E8CLB8</accession>
<dbReference type="NCBIfam" id="TIGR00062">
    <property type="entry name" value="L27"/>
    <property type="match status" value="1"/>
</dbReference>
<sequence length="244" mass="28248">MTQSNLMPDGRYILNKTTTKIITDKNKNEIIETNIQPCQVLEPLGPEWLYSLSFDFGKHYEKENKLFIELQNVTNLIQFTNRPDRLWNPINLNDLIELWLDTKDFNNFWTDNPNASLIFDDQNHIIKLINCLMENNKLIFEIEMISDKLIPKIFQQCSINIDAHKKAGGSSRNGRDSRGRRLSVKKYGGQSVIPGNIILRRRGINFRPGENVGRGTDHSIFATINGKVEFNEIDKSEKKKIELL</sequence>
<dbReference type="GO" id="GO:0003735">
    <property type="term" value="F:structural constituent of ribosome"/>
    <property type="evidence" value="ECO:0007669"/>
    <property type="project" value="InterPro"/>
</dbReference>
<name>A0A5E8CLB8_9ZZZZ</name>
<proteinExistence type="inferred from homology"/>
<dbReference type="AlphaFoldDB" id="A0A5E8CLB8"/>
<dbReference type="GO" id="GO:0006412">
    <property type="term" value="P:translation"/>
    <property type="evidence" value="ECO:0007669"/>
    <property type="project" value="InterPro"/>
</dbReference>
<evidence type="ECO:0000256" key="3">
    <source>
        <dbReference type="ARBA" id="ARBA00023274"/>
    </source>
</evidence>